<keyword evidence="7" id="KW-1185">Reference proteome</keyword>
<name>A0A319DW32_ASPSB</name>
<feature type="compositionally biased region" description="Low complexity" evidence="4">
    <location>
        <begin position="209"/>
        <end position="219"/>
    </location>
</feature>
<proteinExistence type="predicted"/>
<evidence type="ECO:0000313" key="7">
    <source>
        <dbReference type="Proteomes" id="UP000248423"/>
    </source>
</evidence>
<dbReference type="Proteomes" id="UP000248423">
    <property type="component" value="Unassembled WGS sequence"/>
</dbReference>
<feature type="region of interest" description="Disordered" evidence="4">
    <location>
        <begin position="706"/>
        <end position="762"/>
    </location>
</feature>
<dbReference type="VEuPathDB" id="FungiDB:BO78DRAFT_400929"/>
<dbReference type="GO" id="GO:0000785">
    <property type="term" value="C:chromatin"/>
    <property type="evidence" value="ECO:0007669"/>
    <property type="project" value="TreeGrafter"/>
</dbReference>
<feature type="domain" description="SP-RING-type" evidence="5">
    <location>
        <begin position="1041"/>
        <end position="1091"/>
    </location>
</feature>
<feature type="compositionally biased region" description="Polar residues" evidence="4">
    <location>
        <begin position="1138"/>
        <end position="1154"/>
    </location>
</feature>
<feature type="compositionally biased region" description="Low complexity" evidence="4">
    <location>
        <begin position="710"/>
        <end position="731"/>
    </location>
</feature>
<keyword evidence="3" id="KW-0862">Zinc</keyword>
<feature type="compositionally biased region" description="Pro residues" evidence="4">
    <location>
        <begin position="273"/>
        <end position="282"/>
    </location>
</feature>
<dbReference type="STRING" id="1448318.A0A319DW32"/>
<feature type="compositionally biased region" description="Low complexity" evidence="4">
    <location>
        <begin position="244"/>
        <end position="256"/>
    </location>
</feature>
<accession>A0A319DW32</accession>
<dbReference type="AlphaFoldDB" id="A0A319DW32"/>
<keyword evidence="2" id="KW-0863">Zinc-finger</keyword>
<dbReference type="InterPro" id="IPR013083">
    <property type="entry name" value="Znf_RING/FYVE/PHD"/>
</dbReference>
<feature type="compositionally biased region" description="Low complexity" evidence="4">
    <location>
        <begin position="283"/>
        <end position="295"/>
    </location>
</feature>
<feature type="region of interest" description="Disordered" evidence="4">
    <location>
        <begin position="568"/>
        <end position="646"/>
    </location>
</feature>
<dbReference type="GO" id="GO:0016925">
    <property type="term" value="P:protein sumoylation"/>
    <property type="evidence" value="ECO:0007669"/>
    <property type="project" value="TreeGrafter"/>
</dbReference>
<evidence type="ECO:0000313" key="6">
    <source>
        <dbReference type="EMBL" id="PYI01992.1"/>
    </source>
</evidence>
<feature type="region of interest" description="Disordered" evidence="4">
    <location>
        <begin position="775"/>
        <end position="819"/>
    </location>
</feature>
<evidence type="ECO:0000256" key="4">
    <source>
        <dbReference type="SAM" id="MobiDB-lite"/>
    </source>
</evidence>
<dbReference type="OrthoDB" id="27975at2759"/>
<reference evidence="6 7" key="1">
    <citation type="submission" date="2018-02" db="EMBL/GenBank/DDBJ databases">
        <title>The genomes of Aspergillus section Nigri reveals drivers in fungal speciation.</title>
        <authorList>
            <consortium name="DOE Joint Genome Institute"/>
            <person name="Vesth T.C."/>
            <person name="Nybo J."/>
            <person name="Theobald S."/>
            <person name="Brandl J."/>
            <person name="Frisvad J.C."/>
            <person name="Nielsen K.F."/>
            <person name="Lyhne E.K."/>
            <person name="Kogle M.E."/>
            <person name="Kuo A."/>
            <person name="Riley R."/>
            <person name="Clum A."/>
            <person name="Nolan M."/>
            <person name="Lipzen A."/>
            <person name="Salamov A."/>
            <person name="Henrissat B."/>
            <person name="Wiebenga A."/>
            <person name="De vries R.P."/>
            <person name="Grigoriev I.V."/>
            <person name="Mortensen U.H."/>
            <person name="Andersen M.R."/>
            <person name="Baker S.E."/>
        </authorList>
    </citation>
    <scope>NUCLEOTIDE SEQUENCE [LARGE SCALE GENOMIC DNA]</scope>
    <source>
        <strain evidence="6 7">CBS 121057</strain>
    </source>
</reference>
<dbReference type="PANTHER" id="PTHR10782">
    <property type="entry name" value="ZINC FINGER MIZ DOMAIN-CONTAINING PROTEIN"/>
    <property type="match status" value="1"/>
</dbReference>
<evidence type="ECO:0000259" key="5">
    <source>
        <dbReference type="Pfam" id="PF02891"/>
    </source>
</evidence>
<evidence type="ECO:0000256" key="2">
    <source>
        <dbReference type="ARBA" id="ARBA00022771"/>
    </source>
</evidence>
<dbReference type="EMBL" id="KZ826403">
    <property type="protein sequence ID" value="PYI01992.1"/>
    <property type="molecule type" value="Genomic_DNA"/>
</dbReference>
<dbReference type="InterPro" id="IPR004181">
    <property type="entry name" value="Znf_MIZ"/>
</dbReference>
<protein>
    <recommendedName>
        <fullName evidence="5">SP-RING-type domain-containing protein</fullName>
    </recommendedName>
</protein>
<evidence type="ECO:0000256" key="1">
    <source>
        <dbReference type="ARBA" id="ARBA00022723"/>
    </source>
</evidence>
<feature type="compositionally biased region" description="Pro residues" evidence="4">
    <location>
        <begin position="732"/>
        <end position="747"/>
    </location>
</feature>
<feature type="compositionally biased region" description="Low complexity" evidence="4">
    <location>
        <begin position="51"/>
        <end position="84"/>
    </location>
</feature>
<feature type="region of interest" description="Disordered" evidence="4">
    <location>
        <begin position="40"/>
        <end position="163"/>
    </location>
</feature>
<sequence length="1192" mass="129510">MIPPGSNRRSDPANLGFESSNSTASIFLGAVRRSWMDAAATGSPLSSVTLASPPRSTTTAGASATATATATTTTAAPGGPSGSPQRTRLRESSPRGPPVDLTTSTTVTTSSSDTITSPSAAPPPPPPLPPSGPMAQSDPLQPTLTTDGRNEKESDLSRTLPTLPLANFTTTATAVRSVTCQTTALPSPDPSIPCSQASPISAIDRNGAPVGPSPLLTTLPSPPTGGTPPVSTTRPNAPQTGGLPTPTLSTNVTTTPGGVRGASSMLRDSEPNSHPPPQPQPQPQLQSAPQPQTQPLVSRDPRAGPQAFSWISTPTSPVVQGHQQSAVMRPVPMLPIDHSMFKQWLEKLETFAAEATHNRTISEVVESPRVRLLQSALLDNDPVYLALHQMYCLSSYAPSELRKLPGFGPEQEKGLAVVKQLLVDNRRLSGDFLYWCVNFPEPIQKLIAQSWWRDALEQIMNSLVHLSRRWDTFEQVTRERGLPPLIEEIIMTFAIRSHVMQYNIFLALYRRLPGHRGENNLFDIFNRDAKYTDERLDSPKPVSVARAKRERDVILSMYHKALTASTAQATTAAAQPRLHSQPVESPLTATSILPPQPTPYQAIPMPSVSAVPGYEARRGSHASMPGNGPHPTAPSAAAPDPTRSQVSAPYLSHPMAFPSQISSTHSPRMAVHQQPQIGYPSPVVPSQPENIHQGSVAIHQPGSMVFPSQIAPSHPASAPVSAAISSPVSNPNQPPTPVSISAPPPAVPRRRGRPPRYSQPNVATLPRYTAMQQVNQISPPGPSQNSPPPPPPSAFTPFFPPPGPLPPPNPRPHPLRDGLHQAHLRGPVNLFVTLGPTGEQVTQLYQYIHSFAAQPTPLGQWDCRFDWTFDLPKPAFERLAKVNQHGDKLRPARVITSGQQIFRLRCIQVDVSTQTIPEHTWCTTETYWPSVMYIFVNDQEVFARRRQQNGKDLPLEITEQLREGPNTVTIHLLRSPAEMKDQVYAAAIEILNLSDLASVVAAAQTLPASESQQQIYKRLTPDADDEVSIVSEDLVINLVDPFTARIFNRPVRGRLCTHQECFDHETYIATRASKSGRRSLREDWRCPICKRDARPQTLLIDGFLSAVHDYLSRTNQLDDARAIRVKRDGSWTLKADADTSTEQASDRPSTTASGSLKRKSSDSAASTPQKPKRERSGSDNRVGNPEQVIMLD</sequence>
<dbReference type="Gene3D" id="3.30.40.10">
    <property type="entry name" value="Zinc/RING finger domain, C3HC4 (zinc finger)"/>
    <property type="match status" value="1"/>
</dbReference>
<feature type="compositionally biased region" description="Low complexity" evidence="4">
    <location>
        <begin position="629"/>
        <end position="641"/>
    </location>
</feature>
<dbReference type="Pfam" id="PF02891">
    <property type="entry name" value="zf-MIZ"/>
    <property type="match status" value="1"/>
</dbReference>
<dbReference type="PANTHER" id="PTHR10782:SF4">
    <property type="entry name" value="TONALLI, ISOFORM E"/>
    <property type="match status" value="1"/>
</dbReference>
<organism evidence="6 7">
    <name type="scientific">Aspergillus sclerotiicarbonarius (strain CBS 121057 / IBT 28362)</name>
    <dbReference type="NCBI Taxonomy" id="1448318"/>
    <lineage>
        <taxon>Eukaryota</taxon>
        <taxon>Fungi</taxon>
        <taxon>Dikarya</taxon>
        <taxon>Ascomycota</taxon>
        <taxon>Pezizomycotina</taxon>
        <taxon>Eurotiomycetes</taxon>
        <taxon>Eurotiomycetidae</taxon>
        <taxon>Eurotiales</taxon>
        <taxon>Aspergillaceae</taxon>
        <taxon>Aspergillus</taxon>
        <taxon>Aspergillus subgen. Circumdati</taxon>
    </lineage>
</organism>
<dbReference type="GO" id="GO:0061665">
    <property type="term" value="F:SUMO ligase activity"/>
    <property type="evidence" value="ECO:0007669"/>
    <property type="project" value="TreeGrafter"/>
</dbReference>
<feature type="compositionally biased region" description="Pro residues" evidence="4">
    <location>
        <begin position="120"/>
        <end position="132"/>
    </location>
</feature>
<dbReference type="GO" id="GO:0008270">
    <property type="term" value="F:zinc ion binding"/>
    <property type="evidence" value="ECO:0007669"/>
    <property type="project" value="UniProtKB-KW"/>
</dbReference>
<feature type="compositionally biased region" description="Low complexity" evidence="4">
    <location>
        <begin position="98"/>
        <end position="119"/>
    </location>
</feature>
<gene>
    <name evidence="6" type="ORF">BO78DRAFT_400929</name>
</gene>
<feature type="region of interest" description="Disordered" evidence="4">
    <location>
        <begin position="184"/>
        <end position="317"/>
    </location>
</feature>
<feature type="compositionally biased region" description="Pro residues" evidence="4">
    <location>
        <begin position="779"/>
        <end position="812"/>
    </location>
</feature>
<feature type="compositionally biased region" description="Polar residues" evidence="4">
    <location>
        <begin position="138"/>
        <end position="147"/>
    </location>
</feature>
<feature type="region of interest" description="Disordered" evidence="4">
    <location>
        <begin position="1135"/>
        <end position="1192"/>
    </location>
</feature>
<keyword evidence="1" id="KW-0479">Metal-binding</keyword>
<evidence type="ECO:0000256" key="3">
    <source>
        <dbReference type="ARBA" id="ARBA00022833"/>
    </source>
</evidence>
<feature type="region of interest" description="Disordered" evidence="4">
    <location>
        <begin position="1"/>
        <end position="21"/>
    </location>
</feature>